<dbReference type="GO" id="GO:0016757">
    <property type="term" value="F:glycosyltransferase activity"/>
    <property type="evidence" value="ECO:0007669"/>
    <property type="project" value="InterPro"/>
</dbReference>
<dbReference type="PANTHER" id="PTHR46401:SF2">
    <property type="entry name" value="GLYCOSYLTRANSFERASE WBBK-RELATED"/>
    <property type="match status" value="1"/>
</dbReference>
<dbReference type="AlphaFoldDB" id="A0A9D9ECJ8"/>
<dbReference type="EMBL" id="JADIMO010000047">
    <property type="protein sequence ID" value="MBO8444877.1"/>
    <property type="molecule type" value="Genomic_DNA"/>
</dbReference>
<proteinExistence type="predicted"/>
<sequence>MRIAILSCFYPYRGGISQFNACLYGELGKHHIVKAFNFKRQYPSFLFPGKTQYVTPDDEAVPIESESLLDTADPFSYIRTLKAIRKWKPDLLIVRYWMSYFAPSLGFITRHMKGTSCKVISILDNVVPHERRFFDTPLTRYFLKGSDGHVTLCEAVANDLLRLKPDARYEVIQHPLYSHFGERKPRKEAERKLGLLPGKKNILFFGLIRDYKGLDILLEAFNGLDDSYQLIIAGEPYGPFEKYGTAISTSPLKDNIKTFLKYIKDSEVSDFFSAADVTVLPYRSATQSGISSVSYHFEVPMIVTAVGGLKETIGERGTGLVAEECSPDAIREETERYFTDPSIRERCIANIRKEKERLSWSAFCSKLISFAESLHTDAGQQADGPRKTDAAARQGKCGSHEKR</sequence>
<feature type="domain" description="Glycosyl transferase family 1" evidence="3">
    <location>
        <begin position="186"/>
        <end position="353"/>
    </location>
</feature>
<evidence type="ECO:0000256" key="2">
    <source>
        <dbReference type="SAM" id="MobiDB-lite"/>
    </source>
</evidence>
<dbReference type="SUPFAM" id="SSF53756">
    <property type="entry name" value="UDP-Glycosyltransferase/glycogen phosphorylase"/>
    <property type="match status" value="1"/>
</dbReference>
<accession>A0A9D9ECJ8</accession>
<gene>
    <name evidence="4" type="ORF">IAC23_04165</name>
</gene>
<dbReference type="GO" id="GO:0009103">
    <property type="term" value="P:lipopolysaccharide biosynthetic process"/>
    <property type="evidence" value="ECO:0007669"/>
    <property type="project" value="TreeGrafter"/>
</dbReference>
<dbReference type="Gene3D" id="3.40.50.2000">
    <property type="entry name" value="Glycogen Phosphorylase B"/>
    <property type="match status" value="2"/>
</dbReference>
<keyword evidence="1" id="KW-0808">Transferase</keyword>
<evidence type="ECO:0000259" key="3">
    <source>
        <dbReference type="Pfam" id="PF00534"/>
    </source>
</evidence>
<name>A0A9D9ECJ8_9BACT</name>
<reference evidence="4" key="1">
    <citation type="submission" date="2020-10" db="EMBL/GenBank/DDBJ databases">
        <authorList>
            <person name="Gilroy R."/>
        </authorList>
    </citation>
    <scope>NUCLEOTIDE SEQUENCE</scope>
    <source>
        <strain evidence="4">D5-748</strain>
    </source>
</reference>
<comment type="caution">
    <text evidence="4">The sequence shown here is derived from an EMBL/GenBank/DDBJ whole genome shotgun (WGS) entry which is preliminary data.</text>
</comment>
<organism evidence="4 5">
    <name type="scientific">Candidatus Cryptobacteroides merdavium</name>
    <dbReference type="NCBI Taxonomy" id="2840769"/>
    <lineage>
        <taxon>Bacteria</taxon>
        <taxon>Pseudomonadati</taxon>
        <taxon>Bacteroidota</taxon>
        <taxon>Bacteroidia</taxon>
        <taxon>Bacteroidales</taxon>
        <taxon>Candidatus Cryptobacteroides</taxon>
    </lineage>
</organism>
<feature type="region of interest" description="Disordered" evidence="2">
    <location>
        <begin position="377"/>
        <end position="403"/>
    </location>
</feature>
<protein>
    <submittedName>
        <fullName evidence="4">Glycosyltransferase</fullName>
    </submittedName>
</protein>
<evidence type="ECO:0000313" key="4">
    <source>
        <dbReference type="EMBL" id="MBO8444877.1"/>
    </source>
</evidence>
<dbReference type="Proteomes" id="UP000823619">
    <property type="component" value="Unassembled WGS sequence"/>
</dbReference>
<reference evidence="4" key="2">
    <citation type="journal article" date="2021" name="PeerJ">
        <title>Extensive microbial diversity within the chicken gut microbiome revealed by metagenomics and culture.</title>
        <authorList>
            <person name="Gilroy R."/>
            <person name="Ravi A."/>
            <person name="Getino M."/>
            <person name="Pursley I."/>
            <person name="Horton D.L."/>
            <person name="Alikhan N.F."/>
            <person name="Baker D."/>
            <person name="Gharbi K."/>
            <person name="Hall N."/>
            <person name="Watson M."/>
            <person name="Adriaenssens E.M."/>
            <person name="Foster-Nyarko E."/>
            <person name="Jarju S."/>
            <person name="Secka A."/>
            <person name="Antonio M."/>
            <person name="Oren A."/>
            <person name="Chaudhuri R.R."/>
            <person name="La Ragione R."/>
            <person name="Hildebrand F."/>
            <person name="Pallen M.J."/>
        </authorList>
    </citation>
    <scope>NUCLEOTIDE SEQUENCE</scope>
    <source>
        <strain evidence="4">D5-748</strain>
    </source>
</reference>
<evidence type="ECO:0000313" key="5">
    <source>
        <dbReference type="Proteomes" id="UP000823619"/>
    </source>
</evidence>
<dbReference type="Pfam" id="PF00534">
    <property type="entry name" value="Glycos_transf_1"/>
    <property type="match status" value="1"/>
</dbReference>
<dbReference type="PANTHER" id="PTHR46401">
    <property type="entry name" value="GLYCOSYLTRANSFERASE WBBK-RELATED"/>
    <property type="match status" value="1"/>
</dbReference>
<dbReference type="InterPro" id="IPR001296">
    <property type="entry name" value="Glyco_trans_1"/>
</dbReference>
<evidence type="ECO:0000256" key="1">
    <source>
        <dbReference type="ARBA" id="ARBA00022679"/>
    </source>
</evidence>